<evidence type="ECO:0000313" key="2">
    <source>
        <dbReference type="EMBL" id="OWR48821.1"/>
    </source>
</evidence>
<dbReference type="GO" id="GO:0004523">
    <property type="term" value="F:RNA-DNA hybrid ribonuclease activity"/>
    <property type="evidence" value="ECO:0007669"/>
    <property type="project" value="InterPro"/>
</dbReference>
<dbReference type="GO" id="GO:0003676">
    <property type="term" value="F:nucleic acid binding"/>
    <property type="evidence" value="ECO:0007669"/>
    <property type="project" value="InterPro"/>
</dbReference>
<dbReference type="SUPFAM" id="SSF53098">
    <property type="entry name" value="Ribonuclease H-like"/>
    <property type="match status" value="1"/>
</dbReference>
<dbReference type="Gene3D" id="3.30.420.10">
    <property type="entry name" value="Ribonuclease H-like superfamily/Ribonuclease H"/>
    <property type="match status" value="1"/>
</dbReference>
<dbReference type="AlphaFoldDB" id="A0A212F507"/>
<dbReference type="InParanoid" id="A0A212F507"/>
<reference evidence="2 3" key="1">
    <citation type="journal article" date="2011" name="Cell">
        <title>The monarch butterfly genome yields insights into long-distance migration.</title>
        <authorList>
            <person name="Zhan S."/>
            <person name="Merlin C."/>
            <person name="Boore J.L."/>
            <person name="Reppert S.M."/>
        </authorList>
    </citation>
    <scope>NUCLEOTIDE SEQUENCE [LARGE SCALE GENOMIC DNA]</scope>
    <source>
        <strain evidence="2">F-2</strain>
    </source>
</reference>
<dbReference type="InterPro" id="IPR002156">
    <property type="entry name" value="RNaseH_domain"/>
</dbReference>
<dbReference type="EMBL" id="AGBW02010275">
    <property type="protein sequence ID" value="OWR48821.1"/>
    <property type="molecule type" value="Genomic_DNA"/>
</dbReference>
<dbReference type="CDD" id="cd09276">
    <property type="entry name" value="Rnase_HI_RT_non_LTR"/>
    <property type="match status" value="1"/>
</dbReference>
<feature type="domain" description="RNase H type-1" evidence="1">
    <location>
        <begin position="10"/>
        <end position="142"/>
    </location>
</feature>
<dbReference type="KEGG" id="dpl:KGM_213885"/>
<keyword evidence="3" id="KW-1185">Reference proteome</keyword>
<evidence type="ECO:0000259" key="1">
    <source>
        <dbReference type="PROSITE" id="PS50879"/>
    </source>
</evidence>
<proteinExistence type="predicted"/>
<protein>
    <submittedName>
        <fullName evidence="2">TRAS3 protein</fullName>
    </submittedName>
</protein>
<dbReference type="Proteomes" id="UP000007151">
    <property type="component" value="Unassembled WGS sequence"/>
</dbReference>
<sequence>MLPEHVAQLHLPEHLIYTDGSKSDDGVGAAYTYWRDGVEVRTRRLRLEPMCTVFQAELLAIARATDLVVERNFASAAVLSDSRSSLDLIRNPDTRHPLATHIRKNIRELQGRGKTLRFFWVKAHVGIPGNERADELARLAAKARVAPAYDRCPISYVKRRLREGAVRRWNSRYTEGATAEVTRMFFPDAWGAYPDHEVPRQDGAWRIRGISVQVSPVSNNQIRVEFDTQAQIDDALTKLRNKPDAPVTAEPARNHKPLILLKAVSSDISPEDLVSTLLRQNPELHRFNDTDITFRFKRGNNRSSYLYNAVLVANPAI</sequence>
<gene>
    <name evidence="2" type="ORF">KGM_213885</name>
</gene>
<dbReference type="InterPro" id="IPR012337">
    <property type="entry name" value="RNaseH-like_sf"/>
</dbReference>
<organism evidence="2 3">
    <name type="scientific">Danaus plexippus plexippus</name>
    <dbReference type="NCBI Taxonomy" id="278856"/>
    <lineage>
        <taxon>Eukaryota</taxon>
        <taxon>Metazoa</taxon>
        <taxon>Ecdysozoa</taxon>
        <taxon>Arthropoda</taxon>
        <taxon>Hexapoda</taxon>
        <taxon>Insecta</taxon>
        <taxon>Pterygota</taxon>
        <taxon>Neoptera</taxon>
        <taxon>Endopterygota</taxon>
        <taxon>Lepidoptera</taxon>
        <taxon>Glossata</taxon>
        <taxon>Ditrysia</taxon>
        <taxon>Papilionoidea</taxon>
        <taxon>Nymphalidae</taxon>
        <taxon>Danainae</taxon>
        <taxon>Danaini</taxon>
        <taxon>Danaina</taxon>
        <taxon>Danaus</taxon>
        <taxon>Danaus</taxon>
    </lineage>
</organism>
<name>A0A212F507_DANPL</name>
<dbReference type="InterPro" id="IPR036397">
    <property type="entry name" value="RNaseH_sf"/>
</dbReference>
<accession>A0A212F507</accession>
<dbReference type="PROSITE" id="PS50879">
    <property type="entry name" value="RNASE_H_1"/>
    <property type="match status" value="1"/>
</dbReference>
<evidence type="ECO:0000313" key="3">
    <source>
        <dbReference type="Proteomes" id="UP000007151"/>
    </source>
</evidence>
<dbReference type="Pfam" id="PF00075">
    <property type="entry name" value="RNase_H"/>
    <property type="match status" value="1"/>
</dbReference>
<comment type="caution">
    <text evidence="2">The sequence shown here is derived from an EMBL/GenBank/DDBJ whole genome shotgun (WGS) entry which is preliminary data.</text>
</comment>
<dbReference type="STRING" id="278856.A0A212F507"/>